<evidence type="ECO:0000313" key="2">
    <source>
        <dbReference type="Proteomes" id="UP001155604"/>
    </source>
</evidence>
<dbReference type="Gene3D" id="1.10.357.10">
    <property type="entry name" value="Tetracycline Repressor, domain 2"/>
    <property type="match status" value="1"/>
</dbReference>
<proteinExistence type="predicted"/>
<protein>
    <submittedName>
        <fullName evidence="1">TetR/AcrR family transcriptional regulator</fullName>
    </submittedName>
</protein>
<dbReference type="InterPro" id="IPR036271">
    <property type="entry name" value="Tet_transcr_reg_TetR-rel_C_sf"/>
</dbReference>
<dbReference type="EMBL" id="JAMTCC010000016">
    <property type="protein sequence ID" value="MCT7945905.1"/>
    <property type="molecule type" value="Genomic_DNA"/>
</dbReference>
<reference evidence="1" key="1">
    <citation type="journal article" date="2023" name="Int. J. Syst. Evol. Microbiol.">
        <title>&lt;i&gt;Shewanella septentrionalis&lt;/i&gt; sp. nov. and &lt;i&gt;Shewanella holmiensis&lt;/i&gt; sp. nov., isolated from Baltic Sea water and sediments.</title>
        <authorList>
            <person name="Martin-Rodriguez A.J."/>
            <person name="Thorell K."/>
            <person name="Joffre E."/>
            <person name="Jensie-Markopoulos S."/>
            <person name="Moore E.R.B."/>
            <person name="Sjoling A."/>
        </authorList>
    </citation>
    <scope>NUCLEOTIDE SEQUENCE</scope>
    <source>
        <strain evidence="1">SP1W3</strain>
    </source>
</reference>
<accession>A0A9X3AZ24</accession>
<organism evidence="1 2">
    <name type="scientific">Shewanella septentrionalis</name>
    <dbReference type="NCBI Taxonomy" id="2952223"/>
    <lineage>
        <taxon>Bacteria</taxon>
        <taxon>Pseudomonadati</taxon>
        <taxon>Pseudomonadota</taxon>
        <taxon>Gammaproteobacteria</taxon>
        <taxon>Alteromonadales</taxon>
        <taxon>Shewanellaceae</taxon>
        <taxon>Shewanella</taxon>
    </lineage>
</organism>
<dbReference type="SUPFAM" id="SSF46689">
    <property type="entry name" value="Homeodomain-like"/>
    <property type="match status" value="1"/>
</dbReference>
<dbReference type="Proteomes" id="UP001155604">
    <property type="component" value="Unassembled WGS sequence"/>
</dbReference>
<gene>
    <name evidence="1" type="ORF">NE536_11110</name>
</gene>
<dbReference type="SUPFAM" id="SSF48498">
    <property type="entry name" value="Tetracyclin repressor-like, C-terminal domain"/>
    <property type="match status" value="1"/>
</dbReference>
<name>A0A9X3AZ24_9GAMM</name>
<sequence>MTQVPDQPTQKRQRGRPSRISRDAIARAALEIGVDQATIPAIAAHLKVDHSSLYHHVAGRNDVISIAAELAINELDWRAPAATDWRSELIILTDAIWTLYERHPGLAESIHQASVTPSSGIRSFAESVEKLQLKGFSLDEAVLAVDILVDMVGECFLGWWSTTKPEADGRTRKERIIAIWEDEATKLPDKAEQINAMVDIMKVGARKWWERKRDLVLAGIAVTHAQKAGGSDKVQT</sequence>
<evidence type="ECO:0000313" key="1">
    <source>
        <dbReference type="EMBL" id="MCT7945905.1"/>
    </source>
</evidence>
<dbReference type="AlphaFoldDB" id="A0A9X3AZ24"/>
<dbReference type="InterPro" id="IPR009057">
    <property type="entry name" value="Homeodomain-like_sf"/>
</dbReference>
<comment type="caution">
    <text evidence="1">The sequence shown here is derived from an EMBL/GenBank/DDBJ whole genome shotgun (WGS) entry which is preliminary data.</text>
</comment>
<keyword evidence="2" id="KW-1185">Reference proteome</keyword>
<dbReference type="RefSeq" id="WP_261272716.1">
    <property type="nucleotide sequence ID" value="NZ_JAMTCC010000016.1"/>
</dbReference>